<evidence type="ECO:0000313" key="2">
    <source>
        <dbReference type="EMBL" id="UMM33279.1"/>
    </source>
</evidence>
<dbReference type="InterPro" id="IPR003839">
    <property type="entry name" value="7TM_GPCR_serpentine_rcpt_Sru"/>
</dbReference>
<evidence type="ECO:0000313" key="3">
    <source>
        <dbReference type="Proteomes" id="UP000829354"/>
    </source>
</evidence>
<dbReference type="PANTHER" id="PTHR46045:SF7">
    <property type="entry name" value="SERPENTINE RECEPTOR, CLASS U"/>
    <property type="match status" value="1"/>
</dbReference>
<dbReference type="PANTHER" id="PTHR46045">
    <property type="entry name" value="SERPENTINE RECEPTOR, CLASS U-RELATED"/>
    <property type="match status" value="1"/>
</dbReference>
<dbReference type="Gene3D" id="1.20.1070.10">
    <property type="entry name" value="Rhodopsin 7-helix transmembrane proteins"/>
    <property type="match status" value="1"/>
</dbReference>
<dbReference type="EMBL" id="CP092624">
    <property type="protein sequence ID" value="UMM33279.1"/>
    <property type="molecule type" value="Genomic_DNA"/>
</dbReference>
<keyword evidence="1" id="KW-1133">Transmembrane helix</keyword>
<proteinExistence type="predicted"/>
<feature type="transmembrane region" description="Helical" evidence="1">
    <location>
        <begin position="213"/>
        <end position="231"/>
    </location>
</feature>
<dbReference type="SUPFAM" id="SSF81321">
    <property type="entry name" value="Family A G protein-coupled receptor-like"/>
    <property type="match status" value="1"/>
</dbReference>
<feature type="transmembrane region" description="Helical" evidence="1">
    <location>
        <begin position="110"/>
        <end position="135"/>
    </location>
</feature>
<dbReference type="AlphaFoldDB" id="A0AAE9F358"/>
<feature type="transmembrane region" description="Helical" evidence="1">
    <location>
        <begin position="64"/>
        <end position="90"/>
    </location>
</feature>
<feature type="transmembrane region" description="Helical" evidence="1">
    <location>
        <begin position="251"/>
        <end position="277"/>
    </location>
</feature>
<name>A0AAE9F358_CAEBR</name>
<keyword evidence="1" id="KW-0812">Transmembrane</keyword>
<organism evidence="2 3">
    <name type="scientific">Caenorhabditis briggsae</name>
    <dbReference type="NCBI Taxonomy" id="6238"/>
    <lineage>
        <taxon>Eukaryota</taxon>
        <taxon>Metazoa</taxon>
        <taxon>Ecdysozoa</taxon>
        <taxon>Nematoda</taxon>
        <taxon>Chromadorea</taxon>
        <taxon>Rhabditida</taxon>
        <taxon>Rhabditina</taxon>
        <taxon>Rhabditomorpha</taxon>
        <taxon>Rhabditoidea</taxon>
        <taxon>Rhabditidae</taxon>
        <taxon>Peloderinae</taxon>
        <taxon>Caenorhabditis</taxon>
    </lineage>
</organism>
<keyword evidence="3" id="KW-1185">Reference proteome</keyword>
<feature type="transmembrane region" description="Helical" evidence="1">
    <location>
        <begin position="26"/>
        <end position="52"/>
    </location>
</feature>
<evidence type="ECO:0008006" key="4">
    <source>
        <dbReference type="Google" id="ProtNLM"/>
    </source>
</evidence>
<feature type="transmembrane region" description="Helical" evidence="1">
    <location>
        <begin position="156"/>
        <end position="176"/>
    </location>
</feature>
<sequence length="327" mass="36615">MASISNSTVSLGIHGNPSFLNFEVSFLSVPVLLLFVPLFYIPATSVVVFRIAVKSIAATKVNNVNVQLFSAITLSHIMCLLFFFADFMYLRLPLSGLLTSWCASLQPSGFLVILVIIVYHINYIVVILPFLVAVIRLISILSPQRHHKINSKILKWALPVIFLYPFLFTFGMFPTVGYCQFPGWPVGYGGVIFRVNYTDFGIRNTLGLIFNTFFWLLACLIINIILIVKLVKLKHALGQHAKSQASHKAEISLTITSVAMAFAYVTNGMIALGGIIFPSYSVFLIVLRPFMNDLDTCLTPWIFYLTHPIFKKKSEVSIVVSTHRTHS</sequence>
<evidence type="ECO:0000256" key="1">
    <source>
        <dbReference type="SAM" id="Phobius"/>
    </source>
</evidence>
<accession>A0AAE9F358</accession>
<protein>
    <recommendedName>
        <fullName evidence="4">Serpentine Receptor, class U</fullName>
    </recommendedName>
</protein>
<keyword evidence="1" id="KW-0472">Membrane</keyword>
<dbReference type="Pfam" id="PF10322">
    <property type="entry name" value="7TM_GPCR_Sru"/>
    <property type="match status" value="1"/>
</dbReference>
<gene>
    <name evidence="2" type="ORF">L5515_006819</name>
</gene>
<dbReference type="Proteomes" id="UP000829354">
    <property type="component" value="Chromosome V"/>
</dbReference>
<reference evidence="2 3" key="1">
    <citation type="submission" date="2022-04" db="EMBL/GenBank/DDBJ databases">
        <title>Chromosome-level reference genomes for two strains of Caenorhabditis briggsae: an improved platform for comparative genomics.</title>
        <authorList>
            <person name="Stevens L."/>
            <person name="Andersen E."/>
        </authorList>
    </citation>
    <scope>NUCLEOTIDE SEQUENCE [LARGE SCALE GENOMIC DNA]</scope>
    <source>
        <strain evidence="2">VX34</strain>
        <tissue evidence="2">Whole-organism</tissue>
    </source>
</reference>